<comment type="caution">
    <text evidence="5">The sequence shown here is derived from an EMBL/GenBank/DDBJ whole genome shotgun (WGS) entry which is preliminary data.</text>
</comment>
<accession>A0A2B4T0D5</accession>
<feature type="domain" description="Translin-associated factor X-interacting protein 1 N-terminal" evidence="4">
    <location>
        <begin position="215"/>
        <end position="326"/>
    </location>
</feature>
<feature type="coiled-coil region" evidence="2">
    <location>
        <begin position="295"/>
        <end position="336"/>
    </location>
</feature>
<evidence type="ECO:0000256" key="3">
    <source>
        <dbReference type="SAM" id="MobiDB-lite"/>
    </source>
</evidence>
<feature type="region of interest" description="Disordered" evidence="3">
    <location>
        <begin position="33"/>
        <end position="62"/>
    </location>
</feature>
<dbReference type="EMBL" id="LSMT01000003">
    <property type="protein sequence ID" value="PFX34600.1"/>
    <property type="molecule type" value="Genomic_DNA"/>
</dbReference>
<feature type="compositionally biased region" description="Basic and acidic residues" evidence="3">
    <location>
        <begin position="48"/>
        <end position="57"/>
    </location>
</feature>
<sequence>MADEKRKSSSLKNLLETVYEVHRKDIKTYTSGHLNSSKLLKPQHQRHTKWESSDKPPVRLKSPSKLVDLPVRRGELSSTELKHKTMADRVVEFSLGPIRNIALNKSESRSHSAEDFDEMVGKQKGTLDKPTKDKIHVEELHLPEIMIPTIKKKGSSREKSKPDDLRHAFVETYLSYPTKADQFESFKKFGDQVMNLGDAHDRGVLTGEKNVRNLEQRLAKQLASLETASQKGPNFHRLQIYDRCLAEIIAESKTFGPLLQRIKDEYDSYMTYLLDTQKPSQHKVLYHHIDSFSENPSTSDKLKAEEKRVETLEREARHLLEENARLATLVREAEQNAAEDLKADVTVEPQAKVSVHIEEVPKDLEEQVEDLHAQILAQLDCMDDIKRHQKEYCIPITVCQHLEQCIKETEVDIQKLLKQNEFLEQTTEELEEELQSMLESSKVAERDARTLWKRINTGEVIRLGNNDRKESLK</sequence>
<dbReference type="PANTHER" id="PTHR34916:SF1">
    <property type="entry name" value="GI:13385330"/>
    <property type="match status" value="1"/>
</dbReference>
<dbReference type="Proteomes" id="UP000225706">
    <property type="component" value="Unassembled WGS sequence"/>
</dbReference>
<evidence type="ECO:0000259" key="4">
    <source>
        <dbReference type="Pfam" id="PF15739"/>
    </source>
</evidence>
<evidence type="ECO:0000313" key="5">
    <source>
        <dbReference type="EMBL" id="PFX34600.1"/>
    </source>
</evidence>
<dbReference type="OrthoDB" id="10024479at2759"/>
<evidence type="ECO:0000256" key="2">
    <source>
        <dbReference type="SAM" id="Coils"/>
    </source>
</evidence>
<feature type="coiled-coil region" evidence="2">
    <location>
        <begin position="399"/>
        <end position="447"/>
    </location>
</feature>
<dbReference type="Pfam" id="PF15739">
    <property type="entry name" value="TSNAXIP1_N"/>
    <property type="match status" value="1"/>
</dbReference>
<dbReference type="InterPro" id="IPR032755">
    <property type="entry name" value="TSNAXIP1_N"/>
</dbReference>
<proteinExistence type="predicted"/>
<evidence type="ECO:0000313" key="6">
    <source>
        <dbReference type="Proteomes" id="UP000225706"/>
    </source>
</evidence>
<name>A0A2B4T0D5_STYPI</name>
<evidence type="ECO:0000256" key="1">
    <source>
        <dbReference type="ARBA" id="ARBA00023054"/>
    </source>
</evidence>
<keyword evidence="1 2" id="KW-0175">Coiled coil</keyword>
<dbReference type="STRING" id="50429.A0A2B4T0D5"/>
<dbReference type="PANTHER" id="PTHR34916">
    <property type="entry name" value="GI:13385330"/>
    <property type="match status" value="1"/>
</dbReference>
<dbReference type="AlphaFoldDB" id="A0A2B4T0D5"/>
<keyword evidence="6" id="KW-1185">Reference proteome</keyword>
<gene>
    <name evidence="5" type="ORF">AWC38_SpisGene530</name>
</gene>
<protein>
    <recommendedName>
        <fullName evidence="4">Translin-associated factor X-interacting protein 1 N-terminal domain-containing protein</fullName>
    </recommendedName>
</protein>
<organism evidence="5 6">
    <name type="scientific">Stylophora pistillata</name>
    <name type="common">Smooth cauliflower coral</name>
    <dbReference type="NCBI Taxonomy" id="50429"/>
    <lineage>
        <taxon>Eukaryota</taxon>
        <taxon>Metazoa</taxon>
        <taxon>Cnidaria</taxon>
        <taxon>Anthozoa</taxon>
        <taxon>Hexacorallia</taxon>
        <taxon>Scleractinia</taxon>
        <taxon>Astrocoeniina</taxon>
        <taxon>Pocilloporidae</taxon>
        <taxon>Stylophora</taxon>
    </lineage>
</organism>
<reference evidence="6" key="1">
    <citation type="journal article" date="2017" name="bioRxiv">
        <title>Comparative analysis of the genomes of Stylophora pistillata and Acropora digitifera provides evidence for extensive differences between species of corals.</title>
        <authorList>
            <person name="Voolstra C.R."/>
            <person name="Li Y."/>
            <person name="Liew Y.J."/>
            <person name="Baumgarten S."/>
            <person name="Zoccola D."/>
            <person name="Flot J.-F."/>
            <person name="Tambutte S."/>
            <person name="Allemand D."/>
            <person name="Aranda M."/>
        </authorList>
    </citation>
    <scope>NUCLEOTIDE SEQUENCE [LARGE SCALE GENOMIC DNA]</scope>
</reference>